<evidence type="ECO:0008006" key="3">
    <source>
        <dbReference type="Google" id="ProtNLM"/>
    </source>
</evidence>
<dbReference type="AlphaFoldDB" id="A0A081RIN9"/>
<comment type="caution">
    <text evidence="1">The sequence shown here is derived from an EMBL/GenBank/DDBJ whole genome shotgun (WGS) entry which is preliminary data.</text>
</comment>
<dbReference type="eggNOG" id="ENOG502ZRRU">
    <property type="taxonomic scope" value="Bacteria"/>
</dbReference>
<dbReference type="Proteomes" id="UP000028411">
    <property type="component" value="Unassembled WGS sequence"/>
</dbReference>
<evidence type="ECO:0000313" key="1">
    <source>
        <dbReference type="EMBL" id="KEQ55062.1"/>
    </source>
</evidence>
<accession>A0A081RIN9</accession>
<gene>
    <name evidence="1" type="ORF">BV95_00611</name>
</gene>
<evidence type="ECO:0000313" key="2">
    <source>
        <dbReference type="Proteomes" id="UP000028411"/>
    </source>
</evidence>
<sequence length="175" mass="19998">MEQPFSQVLPFVRRSKVIDEVDVGALLSDHADIREMCDRVEALADRLLEAPDHDERSAIADLIQSRFRKHVEITSRFLDRVFAGEQLRVGAGMLRRILLEQVAIGMHAEDVGEMLREKGVDDSRTDMLSYMLRCLFDGCRRLLDYEELAFLYLGARRYTPGARMTLEQALDGASH</sequence>
<dbReference type="Gene3D" id="1.20.120.520">
    <property type="entry name" value="nmb1532 protein domain like"/>
    <property type="match status" value="1"/>
</dbReference>
<organism evidence="1 2">
    <name type="scientific">Sphingobium chlorophenolicum</name>
    <dbReference type="NCBI Taxonomy" id="46429"/>
    <lineage>
        <taxon>Bacteria</taxon>
        <taxon>Pseudomonadati</taxon>
        <taxon>Pseudomonadota</taxon>
        <taxon>Alphaproteobacteria</taxon>
        <taxon>Sphingomonadales</taxon>
        <taxon>Sphingomonadaceae</taxon>
        <taxon>Sphingobium</taxon>
    </lineage>
</organism>
<name>A0A081RIN9_SPHCR</name>
<reference evidence="1 2" key="1">
    <citation type="submission" date="2014-02" db="EMBL/GenBank/DDBJ databases">
        <title>Whole genome sequence of Sphingobium chlorophenolicum NBRC 16172.</title>
        <authorList>
            <person name="Gan H.M."/>
            <person name="Gan H.Y."/>
            <person name="Chew T.H."/>
            <person name="Savka M.A."/>
        </authorList>
    </citation>
    <scope>NUCLEOTIDE SEQUENCE [LARGE SCALE GENOMIC DNA]</scope>
    <source>
        <strain evidence="1 2">NBRC 16172</strain>
    </source>
</reference>
<protein>
    <recommendedName>
        <fullName evidence="3">Hemerythrin-like domain-containing protein</fullName>
    </recommendedName>
</protein>
<dbReference type="PATRIC" id="fig|46429.4.peg.597"/>
<proteinExistence type="predicted"/>
<dbReference type="RefSeq" id="WP_037447224.1">
    <property type="nucleotide sequence ID" value="NZ_JFHR01000003.1"/>
</dbReference>
<dbReference type="OrthoDB" id="8282715at2"/>
<dbReference type="EMBL" id="JFHR01000003">
    <property type="protein sequence ID" value="KEQ55062.1"/>
    <property type="molecule type" value="Genomic_DNA"/>
</dbReference>